<dbReference type="Proteomes" id="UP000036987">
    <property type="component" value="Unassembled WGS sequence"/>
</dbReference>
<comment type="similarity">
    <text evidence="1">Belongs to the TUB family.</text>
</comment>
<dbReference type="PRINTS" id="PR01573">
    <property type="entry name" value="SUPERTUBBY"/>
</dbReference>
<feature type="domain" description="Tubby C-terminal" evidence="2">
    <location>
        <begin position="88"/>
        <end position="339"/>
    </location>
</feature>
<evidence type="ECO:0000256" key="1">
    <source>
        <dbReference type="ARBA" id="ARBA00007129"/>
    </source>
</evidence>
<dbReference type="Gene3D" id="3.20.90.10">
    <property type="entry name" value="Tubby Protein, Chain A"/>
    <property type="match status" value="1"/>
</dbReference>
<dbReference type="InterPro" id="IPR000007">
    <property type="entry name" value="Tubby_C"/>
</dbReference>
<accession>A0A0K9PZ44</accession>
<sequence>MSSSVGSTKKMLNADKENSVPPFFISGDNGCDMGSEKKKKKLKKKNLGSLKNALDLDPVVAGLKLWELSDNESAPASSWSILNNRSLLCKPLPLDIGRCTCIIVKEKIEGFKRLVSLYSLYTSEGQGRQDRKLAVAWHRRRCNGRSEFFIAMNPNGILSRSEDNFLGTITSNLMGSKYQIWDQGRASQSPKRRRVNLLGVVAFAPTISTWMGNFRRITTWLPKNDQSLQLKNTTQIQHIKGLPKDWSLKTTRSQKIFSKIPFYNNVQKRYELDFRERAPGRTELRIQPSVKNFQLSIDENGNQLILQLGKIGKSKYVMDFRYPLTGYQAFCICLSSIDSKLCCAV</sequence>
<dbReference type="OrthoDB" id="8775810at2759"/>
<organism evidence="3 4">
    <name type="scientific">Zostera marina</name>
    <name type="common">Eelgrass</name>
    <dbReference type="NCBI Taxonomy" id="29655"/>
    <lineage>
        <taxon>Eukaryota</taxon>
        <taxon>Viridiplantae</taxon>
        <taxon>Streptophyta</taxon>
        <taxon>Embryophyta</taxon>
        <taxon>Tracheophyta</taxon>
        <taxon>Spermatophyta</taxon>
        <taxon>Magnoliopsida</taxon>
        <taxon>Liliopsida</taxon>
        <taxon>Zosteraceae</taxon>
        <taxon>Zostera</taxon>
    </lineage>
</organism>
<dbReference type="OMA" id="LMGSKYQ"/>
<gene>
    <name evidence="3" type="ORF">ZOSMA_132G00490</name>
</gene>
<name>A0A0K9PZ44_ZOSMR</name>
<dbReference type="PANTHER" id="PTHR16517:SF131">
    <property type="entry name" value="TUBBY-LIKE PROTEIN 8"/>
    <property type="match status" value="1"/>
</dbReference>
<evidence type="ECO:0000313" key="3">
    <source>
        <dbReference type="EMBL" id="KMZ74281.1"/>
    </source>
</evidence>
<comment type="caution">
    <text evidence="3">The sequence shown here is derived from an EMBL/GenBank/DDBJ whole genome shotgun (WGS) entry which is preliminary data.</text>
</comment>
<protein>
    <submittedName>
        <fullName evidence="3">Tubby-like protein 4</fullName>
    </submittedName>
</protein>
<proteinExistence type="inferred from homology"/>
<dbReference type="AlphaFoldDB" id="A0A0K9PZ44"/>
<keyword evidence="4" id="KW-1185">Reference proteome</keyword>
<evidence type="ECO:0000313" key="4">
    <source>
        <dbReference type="Proteomes" id="UP000036987"/>
    </source>
</evidence>
<dbReference type="Pfam" id="PF01167">
    <property type="entry name" value="Tub"/>
    <property type="match status" value="1"/>
</dbReference>
<dbReference type="EMBL" id="LFYR01000379">
    <property type="protein sequence ID" value="KMZ74281.1"/>
    <property type="molecule type" value="Genomic_DNA"/>
</dbReference>
<dbReference type="InterPro" id="IPR025659">
    <property type="entry name" value="Tubby-like_C"/>
</dbReference>
<dbReference type="STRING" id="29655.A0A0K9PZ44"/>
<evidence type="ECO:0000259" key="2">
    <source>
        <dbReference type="Pfam" id="PF01167"/>
    </source>
</evidence>
<dbReference type="PANTHER" id="PTHR16517">
    <property type="entry name" value="TUBBY-RELATED"/>
    <property type="match status" value="1"/>
</dbReference>
<reference evidence="4" key="1">
    <citation type="journal article" date="2016" name="Nature">
        <title>The genome of the seagrass Zostera marina reveals angiosperm adaptation to the sea.</title>
        <authorList>
            <person name="Olsen J.L."/>
            <person name="Rouze P."/>
            <person name="Verhelst B."/>
            <person name="Lin Y.-C."/>
            <person name="Bayer T."/>
            <person name="Collen J."/>
            <person name="Dattolo E."/>
            <person name="De Paoli E."/>
            <person name="Dittami S."/>
            <person name="Maumus F."/>
            <person name="Michel G."/>
            <person name="Kersting A."/>
            <person name="Lauritano C."/>
            <person name="Lohaus R."/>
            <person name="Toepel M."/>
            <person name="Tonon T."/>
            <person name="Vanneste K."/>
            <person name="Amirebrahimi M."/>
            <person name="Brakel J."/>
            <person name="Bostroem C."/>
            <person name="Chovatia M."/>
            <person name="Grimwood J."/>
            <person name="Jenkins J.W."/>
            <person name="Jueterbock A."/>
            <person name="Mraz A."/>
            <person name="Stam W.T."/>
            <person name="Tice H."/>
            <person name="Bornberg-Bauer E."/>
            <person name="Green P.J."/>
            <person name="Pearson G.A."/>
            <person name="Procaccini G."/>
            <person name="Duarte C.M."/>
            <person name="Schmutz J."/>
            <person name="Reusch T.B.H."/>
            <person name="Van de Peer Y."/>
        </authorList>
    </citation>
    <scope>NUCLEOTIDE SEQUENCE [LARGE SCALE GENOMIC DNA]</scope>
    <source>
        <strain evidence="4">cv. Finnish</strain>
    </source>
</reference>
<dbReference type="SUPFAM" id="SSF54518">
    <property type="entry name" value="Tubby C-terminal domain-like"/>
    <property type="match status" value="1"/>
</dbReference>